<dbReference type="Proteomes" id="UP000031876">
    <property type="component" value="Plasmid 2"/>
</dbReference>
<proteinExistence type="predicted"/>
<evidence type="ECO:0000313" key="5">
    <source>
        <dbReference type="Proteomes" id="UP000501107"/>
    </source>
</evidence>
<dbReference type="Proteomes" id="UP000501107">
    <property type="component" value="Plasmid unnamed3"/>
</dbReference>
<gene>
    <name evidence="1" type="ORF">BF38_5950</name>
    <name evidence="2" type="ORF">FO599_01170</name>
    <name evidence="3" type="ORF">FOC89_01140</name>
</gene>
<sequence>MISLQVTEKSVDKTVEFIHDAEVYLDLKYKMIRFLGLVDGEPYWEVSMKDSWVIKPLRKVVKVVQGFKVQTIVRKIRLARIQEKSQSESNAELKKELLKYQVNKGYKGLERLLELKNSLLQKYKTVMFLCYVDRESIWYTQTENGCGNYFAVNNRRVIRHVGVHELDRVERYRTNYGNSEITTYVLTNGKYPLHEEVPKKVARKMEFIKKQY</sequence>
<evidence type="ECO:0000313" key="4">
    <source>
        <dbReference type="Proteomes" id="UP000031876"/>
    </source>
</evidence>
<dbReference type="AlphaFoldDB" id="A0A0B5N8G0"/>
<accession>A0A0B5N8G0</accession>
<dbReference type="KEGG" id="btw:BF38_5950"/>
<reference evidence="1 4" key="1">
    <citation type="journal article" date="2015" name="Genome Announc.">
        <title>Complete genome sequences for 35 biothreat assay-relevant bacillus species.</title>
        <authorList>
            <person name="Johnson S.L."/>
            <person name="Daligault H.E."/>
            <person name="Davenport K.W."/>
            <person name="Jaissle J."/>
            <person name="Frey K.G."/>
            <person name="Ladner J.T."/>
            <person name="Broomall S.M."/>
            <person name="Bishop-Lilly K.A."/>
            <person name="Bruce D.C."/>
            <person name="Gibbons H.S."/>
            <person name="Coyne S.R."/>
            <person name="Lo C.C."/>
            <person name="Meincke L."/>
            <person name="Munk A.C."/>
            <person name="Koroleva G.I."/>
            <person name="Rosenzweig C.N."/>
            <person name="Palacios G.F."/>
            <person name="Redden C.L."/>
            <person name="Minogue T.D."/>
            <person name="Chain P.S."/>
        </authorList>
    </citation>
    <scope>NUCLEOTIDE SEQUENCE [LARGE SCALE GENOMIC DNA]</scope>
    <source>
        <strain evidence="1 4">HD1011</strain>
        <plasmid evidence="1 4">2</plasmid>
    </source>
</reference>
<dbReference type="Proteomes" id="UP001181533">
    <property type="component" value="Unassembled WGS sequence"/>
</dbReference>
<keyword evidence="3" id="KW-0614">Plasmid</keyword>
<evidence type="ECO:0000313" key="3">
    <source>
        <dbReference type="EMBL" id="QKH22622.1"/>
    </source>
</evidence>
<geneLocation type="plasmid" evidence="1 4">
    <name>2</name>
</geneLocation>
<geneLocation type="plasmid" evidence="3 5">
    <name>unnamed3</name>
</geneLocation>
<evidence type="ECO:0000313" key="1">
    <source>
        <dbReference type="EMBL" id="AJG74039.1"/>
    </source>
</evidence>
<name>A0A0B5N8G0_BACTU</name>
<reference evidence="2" key="2">
    <citation type="submission" date="2019-07" db="EMBL/GenBank/DDBJ databases">
        <title>Phylogenomic Reclassification of ATCC Bacillus Strains and Various Taxa within the Genus Bacillus.</title>
        <authorList>
            <person name="Riojas M.A."/>
            <person name="Frank A.M."/>
            <person name="Fenn S.L."/>
            <person name="King S.P."/>
            <person name="Brower S.M."/>
            <person name="Hazbon M.H."/>
        </authorList>
    </citation>
    <scope>NUCLEOTIDE SEQUENCE</scope>
    <source>
        <strain evidence="2">ATCC 35646</strain>
    </source>
</reference>
<reference evidence="3 5" key="3">
    <citation type="submission" date="2020-05" db="EMBL/GenBank/DDBJ databases">
        <title>FDA dAtabase for Regulatory Grade micrObial Sequences (FDA-ARGOS): Supporting development and validation of Infectious Disease Dx tests.</title>
        <authorList>
            <person name="Nelson B."/>
            <person name="Plummer A."/>
            <person name="Tallon L."/>
            <person name="Sadzewicz L."/>
            <person name="Zhao X."/>
            <person name="Vavikolanu K."/>
            <person name="Mehta A."/>
            <person name="Aluvathingal J."/>
            <person name="Nadendla S."/>
            <person name="Myers T."/>
            <person name="Yan Y."/>
            <person name="Sichtig H."/>
        </authorList>
    </citation>
    <scope>NUCLEOTIDE SEQUENCE [LARGE SCALE GENOMIC DNA]</scope>
    <source>
        <strain evidence="3 5">FDAARGOS_795</strain>
        <plasmid evidence="3 5">unnamed3</plasmid>
    </source>
</reference>
<dbReference type="EMBL" id="CP009334">
    <property type="protein sequence ID" value="AJG74039.1"/>
    <property type="molecule type" value="Genomic_DNA"/>
</dbReference>
<evidence type="ECO:0000313" key="2">
    <source>
        <dbReference type="EMBL" id="MDR4174742.1"/>
    </source>
</evidence>
<dbReference type="EMBL" id="CP053979">
    <property type="protein sequence ID" value="QKH22622.1"/>
    <property type="molecule type" value="Genomic_DNA"/>
</dbReference>
<dbReference type="RefSeq" id="WP_000624741.1">
    <property type="nucleotide sequence ID" value="NZ_CP009334.1"/>
</dbReference>
<dbReference type="EMBL" id="VKQN01000001">
    <property type="protein sequence ID" value="MDR4174742.1"/>
    <property type="molecule type" value="Genomic_DNA"/>
</dbReference>
<protein>
    <submittedName>
        <fullName evidence="3">Uncharacterized protein</fullName>
    </submittedName>
</protein>
<organism evidence="3 5">
    <name type="scientific">Bacillus thuringiensis</name>
    <dbReference type="NCBI Taxonomy" id="1428"/>
    <lineage>
        <taxon>Bacteria</taxon>
        <taxon>Bacillati</taxon>
        <taxon>Bacillota</taxon>
        <taxon>Bacilli</taxon>
        <taxon>Bacillales</taxon>
        <taxon>Bacillaceae</taxon>
        <taxon>Bacillus</taxon>
        <taxon>Bacillus cereus group</taxon>
    </lineage>
</organism>